<sequence length="90" mass="10501">MITSDLKIELIQKIIESSNLDLLLRIKEIIEASDSYHVNERPSIYQNLIEVRVFSDVEQAKIDKAMIQHQNGDCISDEEAQKEIQEWLED</sequence>
<evidence type="ECO:0008006" key="3">
    <source>
        <dbReference type="Google" id="ProtNLM"/>
    </source>
</evidence>
<dbReference type="Proteomes" id="UP000184020">
    <property type="component" value="Unassembled WGS sequence"/>
</dbReference>
<dbReference type="RefSeq" id="WP_073021476.1">
    <property type="nucleotide sequence ID" value="NZ_FQWF01000013.1"/>
</dbReference>
<proteinExistence type="predicted"/>
<evidence type="ECO:0000313" key="2">
    <source>
        <dbReference type="Proteomes" id="UP000184020"/>
    </source>
</evidence>
<gene>
    <name evidence="1" type="ORF">SAMN05444372_11375</name>
</gene>
<evidence type="ECO:0000313" key="1">
    <source>
        <dbReference type="EMBL" id="SHH04139.1"/>
    </source>
</evidence>
<name>A0A1M5PRK6_9FLAO</name>
<accession>A0A1M5PRK6</accession>
<organism evidence="1 2">
    <name type="scientific">Flavobacterium micromati</name>
    <dbReference type="NCBI Taxonomy" id="229205"/>
    <lineage>
        <taxon>Bacteria</taxon>
        <taxon>Pseudomonadati</taxon>
        <taxon>Bacteroidota</taxon>
        <taxon>Flavobacteriia</taxon>
        <taxon>Flavobacteriales</taxon>
        <taxon>Flavobacteriaceae</taxon>
        <taxon>Flavobacterium</taxon>
    </lineage>
</organism>
<dbReference type="EMBL" id="FQWF01000013">
    <property type="protein sequence ID" value="SHH04139.1"/>
    <property type="molecule type" value="Genomic_DNA"/>
</dbReference>
<dbReference type="OrthoDB" id="1363181at2"/>
<reference evidence="2" key="1">
    <citation type="submission" date="2016-11" db="EMBL/GenBank/DDBJ databases">
        <authorList>
            <person name="Varghese N."/>
            <person name="Submissions S."/>
        </authorList>
    </citation>
    <scope>NUCLEOTIDE SEQUENCE [LARGE SCALE GENOMIC DNA]</scope>
    <source>
        <strain evidence="2">DSM 17659</strain>
    </source>
</reference>
<dbReference type="STRING" id="229205.SAMN05444372_11375"/>
<keyword evidence="2" id="KW-1185">Reference proteome</keyword>
<dbReference type="AlphaFoldDB" id="A0A1M5PRK6"/>
<protein>
    <recommendedName>
        <fullName evidence="3">Addiction module component</fullName>
    </recommendedName>
</protein>